<evidence type="ECO:0000256" key="1">
    <source>
        <dbReference type="ARBA" id="ARBA00009477"/>
    </source>
</evidence>
<dbReference type="NCBIfam" id="TIGR01730">
    <property type="entry name" value="RND_mfp"/>
    <property type="match status" value="1"/>
</dbReference>
<dbReference type="RefSeq" id="WP_108971127.1">
    <property type="nucleotide sequence ID" value="NZ_CP022188.1"/>
</dbReference>
<dbReference type="InterPro" id="IPR006143">
    <property type="entry name" value="RND_pump_MFP"/>
</dbReference>
<dbReference type="InterPro" id="IPR058624">
    <property type="entry name" value="MdtA-like_HH"/>
</dbReference>
<accession>A0A2U8GWN6</accession>
<dbReference type="InterPro" id="IPR058637">
    <property type="entry name" value="YknX-like_C"/>
</dbReference>
<dbReference type="SUPFAM" id="SSF111369">
    <property type="entry name" value="HlyD-like secretion proteins"/>
    <property type="match status" value="1"/>
</dbReference>
<dbReference type="Pfam" id="PF25989">
    <property type="entry name" value="YknX_C"/>
    <property type="match status" value="1"/>
</dbReference>
<reference evidence="6 7" key="1">
    <citation type="submission" date="2017-06" db="EMBL/GenBank/DDBJ databases">
        <title>Azoarcus sp. TSNA42 complete genome sequence.</title>
        <authorList>
            <person name="Woo J.-H."/>
            <person name="Kim H.-S."/>
        </authorList>
    </citation>
    <scope>NUCLEOTIDE SEQUENCE [LARGE SCALE GENOMIC DNA]</scope>
    <source>
        <strain evidence="6 7">TSNA42</strain>
    </source>
</reference>
<feature type="domain" description="CusB-like beta-barrel" evidence="4">
    <location>
        <begin position="218"/>
        <end position="288"/>
    </location>
</feature>
<dbReference type="OrthoDB" id="9784484at2"/>
<dbReference type="Proteomes" id="UP000244902">
    <property type="component" value="Chromosome"/>
</dbReference>
<gene>
    <name evidence="6" type="ORF">CEW87_00820</name>
</gene>
<dbReference type="Pfam" id="PF25954">
    <property type="entry name" value="Beta-barrel_RND_2"/>
    <property type="match status" value="1"/>
</dbReference>
<dbReference type="EMBL" id="CP022188">
    <property type="protein sequence ID" value="AWI78011.1"/>
    <property type="molecule type" value="Genomic_DNA"/>
</dbReference>
<organism evidence="6 7">
    <name type="scientific">Parazoarcus communis</name>
    <dbReference type="NCBI Taxonomy" id="41977"/>
    <lineage>
        <taxon>Bacteria</taxon>
        <taxon>Pseudomonadati</taxon>
        <taxon>Pseudomonadota</taxon>
        <taxon>Betaproteobacteria</taxon>
        <taxon>Rhodocyclales</taxon>
        <taxon>Zoogloeaceae</taxon>
        <taxon>Parazoarcus</taxon>
    </lineage>
</organism>
<dbReference type="AlphaFoldDB" id="A0A2U8GWN6"/>
<dbReference type="InterPro" id="IPR058792">
    <property type="entry name" value="Beta-barrel_RND_2"/>
</dbReference>
<dbReference type="Pfam" id="PF25876">
    <property type="entry name" value="HH_MFP_RND"/>
    <property type="match status" value="1"/>
</dbReference>
<dbReference type="PANTHER" id="PTHR30469">
    <property type="entry name" value="MULTIDRUG RESISTANCE PROTEIN MDTA"/>
    <property type="match status" value="1"/>
</dbReference>
<dbReference type="InterPro" id="IPR058625">
    <property type="entry name" value="MdtA-like_BSH"/>
</dbReference>
<feature type="domain" description="Multidrug resistance protein MdtA-like alpha-helical hairpin" evidence="2">
    <location>
        <begin position="119"/>
        <end position="180"/>
    </location>
</feature>
<dbReference type="Pfam" id="PF25917">
    <property type="entry name" value="BSH_RND"/>
    <property type="match status" value="1"/>
</dbReference>
<protein>
    <submittedName>
        <fullName evidence="6">Efflux transporter periplasmic adaptor subunit</fullName>
    </submittedName>
</protein>
<name>A0A2U8GWN6_9RHOO</name>
<feature type="domain" description="YknX-like C-terminal permuted SH3-like" evidence="5">
    <location>
        <begin position="298"/>
        <end position="364"/>
    </location>
</feature>
<sequence length="377" mass="39578">MSIRRPLVLALSLAGLVMLGLYAWQASRTSAMPVRVGGGAASAAAQPGAARAVGAAVAVEVQPVRAQPMADDVTAVGSLVSNESVVLRPEVAGRIAEIGFRDGAPVRKGAVLVAFDAAVQRAELQQAQASLNLAVANHRRAEDLFARKFFSQSGLDTAQSQLEAARASVALAQARFERTRIRAPFDGIAGIRKVSVGDYIKDGEALVNVEDVATLKLDFRLPELYLGRLQVGQRLEVTSDVLPGERFDATLDAIDPLVDAQGRAVQLRARLANSGNRLRPGVFVRVRLILEARPAVPVVPEEALVAAPGNVQFVYRVDDGRAKRVDVLTGARRAGMVELVEGPAVGDTVVTAGQLKLRDGAAVSIVPVAAVAAAGTD</sequence>
<comment type="similarity">
    <text evidence="1">Belongs to the membrane fusion protein (MFP) (TC 8.A.1) family.</text>
</comment>
<proteinExistence type="inferred from homology"/>
<evidence type="ECO:0000313" key="7">
    <source>
        <dbReference type="Proteomes" id="UP000244902"/>
    </source>
</evidence>
<evidence type="ECO:0000259" key="5">
    <source>
        <dbReference type="Pfam" id="PF25989"/>
    </source>
</evidence>
<dbReference type="FunFam" id="2.40.30.170:FF:000010">
    <property type="entry name" value="Efflux RND transporter periplasmic adaptor subunit"/>
    <property type="match status" value="1"/>
</dbReference>
<dbReference type="GO" id="GO:1990281">
    <property type="term" value="C:efflux pump complex"/>
    <property type="evidence" value="ECO:0007669"/>
    <property type="project" value="TreeGrafter"/>
</dbReference>
<dbReference type="Gene3D" id="1.10.287.470">
    <property type="entry name" value="Helix hairpin bin"/>
    <property type="match status" value="1"/>
</dbReference>
<dbReference type="Gene3D" id="2.40.30.170">
    <property type="match status" value="1"/>
</dbReference>
<dbReference type="Gene3D" id="2.40.420.20">
    <property type="match status" value="1"/>
</dbReference>
<feature type="domain" description="Multidrug resistance protein MdtA-like barrel-sandwich hybrid" evidence="3">
    <location>
        <begin position="84"/>
        <end position="209"/>
    </location>
</feature>
<dbReference type="GO" id="GO:0015562">
    <property type="term" value="F:efflux transmembrane transporter activity"/>
    <property type="evidence" value="ECO:0007669"/>
    <property type="project" value="TreeGrafter"/>
</dbReference>
<evidence type="ECO:0000259" key="2">
    <source>
        <dbReference type="Pfam" id="PF25876"/>
    </source>
</evidence>
<evidence type="ECO:0000259" key="4">
    <source>
        <dbReference type="Pfam" id="PF25954"/>
    </source>
</evidence>
<evidence type="ECO:0000259" key="3">
    <source>
        <dbReference type="Pfam" id="PF25917"/>
    </source>
</evidence>
<evidence type="ECO:0000313" key="6">
    <source>
        <dbReference type="EMBL" id="AWI78011.1"/>
    </source>
</evidence>
<dbReference type="PANTHER" id="PTHR30469:SF11">
    <property type="entry name" value="BLL4320 PROTEIN"/>
    <property type="match status" value="1"/>
</dbReference>
<dbReference type="Gene3D" id="2.40.50.100">
    <property type="match status" value="1"/>
</dbReference>